<dbReference type="InterPro" id="IPR013765">
    <property type="entry name" value="DNA_recomb/repair_RecA"/>
</dbReference>
<dbReference type="GO" id="GO:0005524">
    <property type="term" value="F:ATP binding"/>
    <property type="evidence" value="ECO:0007669"/>
    <property type="project" value="UniProtKB-KW"/>
</dbReference>
<feature type="domain" description="RecA family profile 1" evidence="5">
    <location>
        <begin position="30"/>
        <end position="189"/>
    </location>
</feature>
<keyword evidence="4" id="KW-0233">DNA recombination</keyword>
<protein>
    <recommendedName>
        <fullName evidence="8">RecA family profile 2 domain-containing protein</fullName>
    </recommendedName>
</protein>
<name>A0A0F9D1J1_9ZZZZ</name>
<dbReference type="EMBL" id="LAZR01043906">
    <property type="protein sequence ID" value="KKL05963.1"/>
    <property type="molecule type" value="Genomic_DNA"/>
</dbReference>
<dbReference type="InterPro" id="IPR049428">
    <property type="entry name" value="RecA-like_N"/>
</dbReference>
<dbReference type="Pfam" id="PF00154">
    <property type="entry name" value="RecA_N"/>
    <property type="match status" value="1"/>
</dbReference>
<comment type="similarity">
    <text evidence="1">Belongs to the RecA family.</text>
</comment>
<dbReference type="PRINTS" id="PR00142">
    <property type="entry name" value="RECA"/>
</dbReference>
<feature type="domain" description="RecA family profile 2" evidence="6">
    <location>
        <begin position="194"/>
        <end position="286"/>
    </location>
</feature>
<evidence type="ECO:0000259" key="5">
    <source>
        <dbReference type="PROSITE" id="PS50162"/>
    </source>
</evidence>
<organism evidence="7">
    <name type="scientific">marine sediment metagenome</name>
    <dbReference type="NCBI Taxonomy" id="412755"/>
    <lineage>
        <taxon>unclassified sequences</taxon>
        <taxon>metagenomes</taxon>
        <taxon>ecological metagenomes</taxon>
    </lineage>
</organism>
<keyword evidence="2" id="KW-0547">Nucleotide-binding</keyword>
<dbReference type="InterPro" id="IPR020587">
    <property type="entry name" value="RecA_monomer-monomer_interface"/>
</dbReference>
<dbReference type="PANTHER" id="PTHR45900:SF1">
    <property type="entry name" value="MITOCHONDRIAL DNA REPAIR PROTEIN RECA HOMOLOG-RELATED"/>
    <property type="match status" value="1"/>
</dbReference>
<evidence type="ECO:0000259" key="6">
    <source>
        <dbReference type="PROSITE" id="PS50163"/>
    </source>
</evidence>
<dbReference type="PROSITE" id="PS50162">
    <property type="entry name" value="RECA_2"/>
    <property type="match status" value="1"/>
</dbReference>
<evidence type="ECO:0000256" key="4">
    <source>
        <dbReference type="ARBA" id="ARBA00023172"/>
    </source>
</evidence>
<dbReference type="InterPro" id="IPR020588">
    <property type="entry name" value="RecA_ATP-bd"/>
</dbReference>
<dbReference type="SMART" id="SM00382">
    <property type="entry name" value="AAA"/>
    <property type="match status" value="1"/>
</dbReference>
<evidence type="ECO:0008006" key="8">
    <source>
        <dbReference type="Google" id="ProtNLM"/>
    </source>
</evidence>
<sequence length="344" mass="38206">MSDETLEAFGKRWNRRQPDLVFEPEDAELKPGAIELGIPALDELLAGGIPRGRTSIFYGAEAAGKTLLSQLVIAAAQRQGGIAVFADIERTFDAKWFGLTGVDLDPKKLIIVRPDSLEQAFDMAEDAMRTVQPDVLVLDSIAALVPQAQLDVEMSKQDFRGLSARKTTEGVKKLTLANKKTALIIINQMRIDMGVTFGSPENMPGGRALRHAASIIIRIRRGQWLTDVAERKLGREEFTAIESKKGDAKRVGFMLKLNVEKNKLATPWQDIDVKFFFNGEVDPLGSLIHLAVQRSVIEVTGKGYYQIPDTDKVLHGLGAVEVLLRMDEQLKNKIIRLVRETRYA</sequence>
<evidence type="ECO:0000313" key="7">
    <source>
        <dbReference type="EMBL" id="KKL05963.1"/>
    </source>
</evidence>
<evidence type="ECO:0000256" key="1">
    <source>
        <dbReference type="ARBA" id="ARBA00009391"/>
    </source>
</evidence>
<dbReference type="InterPro" id="IPR027417">
    <property type="entry name" value="P-loop_NTPase"/>
</dbReference>
<dbReference type="AlphaFoldDB" id="A0A0F9D1J1"/>
<keyword evidence="3" id="KW-0067">ATP-binding</keyword>
<accession>A0A0F9D1J1</accession>
<evidence type="ECO:0000256" key="2">
    <source>
        <dbReference type="ARBA" id="ARBA00022741"/>
    </source>
</evidence>
<dbReference type="GO" id="GO:0003697">
    <property type="term" value="F:single-stranded DNA binding"/>
    <property type="evidence" value="ECO:0007669"/>
    <property type="project" value="InterPro"/>
</dbReference>
<evidence type="ECO:0000256" key="3">
    <source>
        <dbReference type="ARBA" id="ARBA00022840"/>
    </source>
</evidence>
<dbReference type="PROSITE" id="PS50163">
    <property type="entry name" value="RECA_3"/>
    <property type="match status" value="1"/>
</dbReference>
<proteinExistence type="inferred from homology"/>
<reference evidence="7" key="1">
    <citation type="journal article" date="2015" name="Nature">
        <title>Complex archaea that bridge the gap between prokaryotes and eukaryotes.</title>
        <authorList>
            <person name="Spang A."/>
            <person name="Saw J.H."/>
            <person name="Jorgensen S.L."/>
            <person name="Zaremba-Niedzwiedzka K."/>
            <person name="Martijn J."/>
            <person name="Lind A.E."/>
            <person name="van Eijk R."/>
            <person name="Schleper C."/>
            <person name="Guy L."/>
            <person name="Ettema T.J."/>
        </authorList>
    </citation>
    <scope>NUCLEOTIDE SEQUENCE</scope>
</reference>
<dbReference type="Gene3D" id="3.40.50.300">
    <property type="entry name" value="P-loop containing nucleotide triphosphate hydrolases"/>
    <property type="match status" value="1"/>
</dbReference>
<gene>
    <name evidence="7" type="ORF">LCGC14_2600770</name>
</gene>
<dbReference type="PANTHER" id="PTHR45900">
    <property type="entry name" value="RECA"/>
    <property type="match status" value="1"/>
</dbReference>
<comment type="caution">
    <text evidence="7">The sequence shown here is derived from an EMBL/GenBank/DDBJ whole genome shotgun (WGS) entry which is preliminary data.</text>
</comment>
<dbReference type="GO" id="GO:0006281">
    <property type="term" value="P:DNA repair"/>
    <property type="evidence" value="ECO:0007669"/>
    <property type="project" value="InterPro"/>
</dbReference>
<dbReference type="SUPFAM" id="SSF52540">
    <property type="entry name" value="P-loop containing nucleoside triphosphate hydrolases"/>
    <property type="match status" value="1"/>
</dbReference>
<dbReference type="GO" id="GO:0006310">
    <property type="term" value="P:DNA recombination"/>
    <property type="evidence" value="ECO:0007669"/>
    <property type="project" value="UniProtKB-KW"/>
</dbReference>
<dbReference type="GO" id="GO:0140664">
    <property type="term" value="F:ATP-dependent DNA damage sensor activity"/>
    <property type="evidence" value="ECO:0007669"/>
    <property type="project" value="InterPro"/>
</dbReference>
<dbReference type="InterPro" id="IPR003593">
    <property type="entry name" value="AAA+_ATPase"/>
</dbReference>